<evidence type="ECO:0000256" key="1">
    <source>
        <dbReference type="SAM" id="MobiDB-lite"/>
    </source>
</evidence>
<feature type="domain" description="Heterokaryon incompatibility" evidence="2">
    <location>
        <begin position="75"/>
        <end position="128"/>
    </location>
</feature>
<organism evidence="3 4">
    <name type="scientific">Setomelanomma holmii</name>
    <dbReference type="NCBI Taxonomy" id="210430"/>
    <lineage>
        <taxon>Eukaryota</taxon>
        <taxon>Fungi</taxon>
        <taxon>Dikarya</taxon>
        <taxon>Ascomycota</taxon>
        <taxon>Pezizomycotina</taxon>
        <taxon>Dothideomycetes</taxon>
        <taxon>Pleosporomycetidae</taxon>
        <taxon>Pleosporales</taxon>
        <taxon>Pleosporineae</taxon>
        <taxon>Phaeosphaeriaceae</taxon>
        <taxon>Setomelanomma</taxon>
    </lineage>
</organism>
<evidence type="ECO:0000313" key="4">
    <source>
        <dbReference type="Proteomes" id="UP000799777"/>
    </source>
</evidence>
<dbReference type="PANTHER" id="PTHR24148">
    <property type="entry name" value="ANKYRIN REPEAT DOMAIN-CONTAINING PROTEIN 39 HOMOLOG-RELATED"/>
    <property type="match status" value="1"/>
</dbReference>
<feature type="region of interest" description="Disordered" evidence="1">
    <location>
        <begin position="1"/>
        <end position="39"/>
    </location>
</feature>
<evidence type="ECO:0000259" key="2">
    <source>
        <dbReference type="Pfam" id="PF06985"/>
    </source>
</evidence>
<name>A0A9P4LRQ5_9PLEO</name>
<evidence type="ECO:0000313" key="3">
    <source>
        <dbReference type="EMBL" id="KAF2033014.1"/>
    </source>
</evidence>
<feature type="compositionally biased region" description="Basic residues" evidence="1">
    <location>
        <begin position="1"/>
        <end position="12"/>
    </location>
</feature>
<reference evidence="3" key="1">
    <citation type="journal article" date="2020" name="Stud. Mycol.">
        <title>101 Dothideomycetes genomes: a test case for predicting lifestyles and emergence of pathogens.</title>
        <authorList>
            <person name="Haridas S."/>
            <person name="Albert R."/>
            <person name="Binder M."/>
            <person name="Bloem J."/>
            <person name="Labutti K."/>
            <person name="Salamov A."/>
            <person name="Andreopoulos B."/>
            <person name="Baker S."/>
            <person name="Barry K."/>
            <person name="Bills G."/>
            <person name="Bluhm B."/>
            <person name="Cannon C."/>
            <person name="Castanera R."/>
            <person name="Culley D."/>
            <person name="Daum C."/>
            <person name="Ezra D."/>
            <person name="Gonzalez J."/>
            <person name="Henrissat B."/>
            <person name="Kuo A."/>
            <person name="Liang C."/>
            <person name="Lipzen A."/>
            <person name="Lutzoni F."/>
            <person name="Magnuson J."/>
            <person name="Mondo S."/>
            <person name="Nolan M."/>
            <person name="Ohm R."/>
            <person name="Pangilinan J."/>
            <person name="Park H.-J."/>
            <person name="Ramirez L."/>
            <person name="Alfaro M."/>
            <person name="Sun H."/>
            <person name="Tritt A."/>
            <person name="Yoshinaga Y."/>
            <person name="Zwiers L.-H."/>
            <person name="Turgeon B."/>
            <person name="Goodwin S."/>
            <person name="Spatafora J."/>
            <person name="Crous P."/>
            <person name="Grigoriev I."/>
        </authorList>
    </citation>
    <scope>NUCLEOTIDE SEQUENCE</scope>
    <source>
        <strain evidence="3">CBS 110217</strain>
    </source>
</reference>
<comment type="caution">
    <text evidence="3">The sequence shown here is derived from an EMBL/GenBank/DDBJ whole genome shotgun (WGS) entry which is preliminary data.</text>
</comment>
<proteinExistence type="predicted"/>
<dbReference type="InterPro" id="IPR010730">
    <property type="entry name" value="HET"/>
</dbReference>
<sequence>MPHSTRASRRTTGHSPYAPAEPTDTTLNHPSPYEPIDSENGEIRLLELAPGKFDDEIVMHLIPHNLTADSEPQTYEALSYAWGMGGCPHKARLNGISIVITTNLDCALRHLRITLAPRPLWIDAISID</sequence>
<dbReference type="Pfam" id="PF06985">
    <property type="entry name" value="HET"/>
    <property type="match status" value="1"/>
</dbReference>
<dbReference type="InterPro" id="IPR052895">
    <property type="entry name" value="HetReg/Transcr_Mod"/>
</dbReference>
<dbReference type="PANTHER" id="PTHR24148:SF82">
    <property type="entry name" value="HETEROKARYON INCOMPATIBILITY DOMAIN-CONTAINING PROTEIN"/>
    <property type="match status" value="1"/>
</dbReference>
<accession>A0A9P4LRQ5</accession>
<protein>
    <recommendedName>
        <fullName evidence="2">Heterokaryon incompatibility domain-containing protein</fullName>
    </recommendedName>
</protein>
<gene>
    <name evidence="3" type="ORF">EK21DRAFT_59703</name>
</gene>
<dbReference type="Proteomes" id="UP000799777">
    <property type="component" value="Unassembled WGS sequence"/>
</dbReference>
<dbReference type="OrthoDB" id="3553147at2759"/>
<keyword evidence="4" id="KW-1185">Reference proteome</keyword>
<dbReference type="AlphaFoldDB" id="A0A9P4LRQ5"/>
<dbReference type="EMBL" id="ML978169">
    <property type="protein sequence ID" value="KAF2033014.1"/>
    <property type="molecule type" value="Genomic_DNA"/>
</dbReference>